<organism evidence="2 3">
    <name type="scientific">Corchorus capsularis</name>
    <name type="common">Jute</name>
    <dbReference type="NCBI Taxonomy" id="210143"/>
    <lineage>
        <taxon>Eukaryota</taxon>
        <taxon>Viridiplantae</taxon>
        <taxon>Streptophyta</taxon>
        <taxon>Embryophyta</taxon>
        <taxon>Tracheophyta</taxon>
        <taxon>Spermatophyta</taxon>
        <taxon>Magnoliopsida</taxon>
        <taxon>eudicotyledons</taxon>
        <taxon>Gunneridae</taxon>
        <taxon>Pentapetalae</taxon>
        <taxon>rosids</taxon>
        <taxon>malvids</taxon>
        <taxon>Malvales</taxon>
        <taxon>Malvaceae</taxon>
        <taxon>Grewioideae</taxon>
        <taxon>Apeibeae</taxon>
        <taxon>Corchorus</taxon>
    </lineage>
</organism>
<reference evidence="2 3" key="1">
    <citation type="submission" date="2013-09" db="EMBL/GenBank/DDBJ databases">
        <title>Corchorus capsularis genome sequencing.</title>
        <authorList>
            <person name="Alam M."/>
            <person name="Haque M.S."/>
            <person name="Islam M.S."/>
            <person name="Emdad E.M."/>
            <person name="Islam M.M."/>
            <person name="Ahmed B."/>
            <person name="Halim A."/>
            <person name="Hossen Q.M.M."/>
            <person name="Hossain M.Z."/>
            <person name="Ahmed R."/>
            <person name="Khan M.M."/>
            <person name="Islam R."/>
            <person name="Rashid M.M."/>
            <person name="Khan S.A."/>
            <person name="Rahman M.S."/>
            <person name="Alam M."/>
        </authorList>
    </citation>
    <scope>NUCLEOTIDE SEQUENCE [LARGE SCALE GENOMIC DNA]</scope>
    <source>
        <strain evidence="3">cv. CVL-1</strain>
        <tissue evidence="2">Whole seedling</tissue>
    </source>
</reference>
<keyword evidence="3" id="KW-1185">Reference proteome</keyword>
<feature type="region of interest" description="Disordered" evidence="1">
    <location>
        <begin position="489"/>
        <end position="524"/>
    </location>
</feature>
<dbReference type="GO" id="GO:0055028">
    <property type="term" value="C:cortical microtubule"/>
    <property type="evidence" value="ECO:0007669"/>
    <property type="project" value="TreeGrafter"/>
</dbReference>
<accession>A0A1R3G5C5</accession>
<dbReference type="OMA" id="AHKHMEI"/>
<feature type="region of interest" description="Disordered" evidence="1">
    <location>
        <begin position="234"/>
        <end position="312"/>
    </location>
</feature>
<dbReference type="Gramene" id="OMO53256">
    <property type="protein sequence ID" value="OMO53256"/>
    <property type="gene ID" value="CCACVL1_28772"/>
</dbReference>
<dbReference type="GO" id="GO:0043622">
    <property type="term" value="P:cortical microtubule organization"/>
    <property type="evidence" value="ECO:0007669"/>
    <property type="project" value="TreeGrafter"/>
</dbReference>
<dbReference type="OrthoDB" id="1929779at2759"/>
<evidence type="ECO:0000313" key="2">
    <source>
        <dbReference type="EMBL" id="OMO53256.1"/>
    </source>
</evidence>
<sequence length="561" mass="62555">MGIFSIEDGITGLRVSKQSCRSPSPLSNAYLHAIFGGLSPKLWQITETGWNPNPTRKGIVGIEYWLGLLRTYWGRTVSNVGPAGLVFLEFQNNVEDVEKLREMENSWEIWMACKNKIMNGRRNSFAPLNGRRKLERDEDLLLFRELHKREKDRVASLLLPVSDEFEPNGGNYALYRIGSGKKGSGYEFFPENNKNDYDWLKTPPATPLFPSLEMEAANGAELVVQRELPIITQPLSRFADDNEPSTPRNNIGRPKSPNQKPKIPSRSITPSHHRPSIEPKNTKLAQKAASSEPNNGTSNPKPYSNQKDHNHNNLDFLTTNLCKDLALAGTCTNKTKPASARSRVVSPLARTSAVPPQFAGLLISDETPPNLKTDRSTSATRGRPQTPNLKTDRSTSATRGRPQPPNPKTDRSTSSTRGRPQPQPQPKKVADQPSSTPKPTSTRQRQSCSPSVIRGRKSSTTQLEPKQDSNKGTQILGSKMVEKVMNARKSHNVEERDAKQKLRTVAASSTASTKHMGRGKKRDRDENIRSWRWRYELLNGFIVTVTSCQGCDSYSHISSGQ</sequence>
<dbReference type="EMBL" id="AWWV01015239">
    <property type="protein sequence ID" value="OMO53256.1"/>
    <property type="molecule type" value="Genomic_DNA"/>
</dbReference>
<comment type="caution">
    <text evidence="2">The sequence shown here is derived from an EMBL/GenBank/DDBJ whole genome shotgun (WGS) entry which is preliminary data.</text>
</comment>
<feature type="compositionally biased region" description="Polar residues" evidence="1">
    <location>
        <begin position="458"/>
        <end position="473"/>
    </location>
</feature>
<protein>
    <submittedName>
        <fullName evidence="2">Uncharacterized protein</fullName>
    </submittedName>
</protein>
<dbReference type="AlphaFoldDB" id="A0A1R3G5C5"/>
<feature type="compositionally biased region" description="Polar residues" evidence="1">
    <location>
        <begin position="432"/>
        <end position="450"/>
    </location>
</feature>
<evidence type="ECO:0000256" key="1">
    <source>
        <dbReference type="SAM" id="MobiDB-lite"/>
    </source>
</evidence>
<feature type="compositionally biased region" description="Basic and acidic residues" evidence="1">
    <location>
        <begin position="491"/>
        <end position="500"/>
    </location>
</feature>
<evidence type="ECO:0000313" key="3">
    <source>
        <dbReference type="Proteomes" id="UP000188268"/>
    </source>
</evidence>
<proteinExistence type="predicted"/>
<name>A0A1R3G5C5_COCAP</name>
<dbReference type="Proteomes" id="UP000188268">
    <property type="component" value="Unassembled WGS sequence"/>
</dbReference>
<feature type="region of interest" description="Disordered" evidence="1">
    <location>
        <begin position="359"/>
        <end position="473"/>
    </location>
</feature>
<gene>
    <name evidence="2" type="ORF">CCACVL1_28772</name>
</gene>
<feature type="compositionally biased region" description="Polar residues" evidence="1">
    <location>
        <begin position="288"/>
        <end position="305"/>
    </location>
</feature>
<dbReference type="PANTHER" id="PTHR31949:SF6">
    <property type="entry name" value="DUF4005 DOMAIN-CONTAINING PROTEIN"/>
    <property type="match status" value="1"/>
</dbReference>
<feature type="compositionally biased region" description="Polar residues" evidence="1">
    <location>
        <begin position="376"/>
        <end position="398"/>
    </location>
</feature>
<dbReference type="PANTHER" id="PTHR31949">
    <property type="entry name" value="GASTRIC MUCIN-LIKE PROTEIN"/>
    <property type="match status" value="1"/>
</dbReference>